<dbReference type="EMBL" id="QSGN01000042">
    <property type="protein sequence ID" value="RHB25894.1"/>
    <property type="molecule type" value="Genomic_DNA"/>
</dbReference>
<proteinExistence type="inferred from homology"/>
<dbReference type="NCBIfam" id="TIGR00571">
    <property type="entry name" value="dam"/>
    <property type="match status" value="1"/>
</dbReference>
<dbReference type="EMBL" id="WCLA01000013">
    <property type="protein sequence ID" value="KAB5328218.1"/>
    <property type="molecule type" value="Genomic_DNA"/>
</dbReference>
<dbReference type="PANTHER" id="PTHR30481:SF3">
    <property type="entry name" value="DNA ADENINE METHYLASE"/>
    <property type="match status" value="1"/>
</dbReference>
<evidence type="ECO:0000256" key="7">
    <source>
        <dbReference type="RuleBase" id="RU361257"/>
    </source>
</evidence>
<dbReference type="GO" id="GO:0009307">
    <property type="term" value="P:DNA restriction-modification system"/>
    <property type="evidence" value="ECO:0007669"/>
    <property type="project" value="InterPro"/>
</dbReference>
<evidence type="ECO:0000256" key="2">
    <source>
        <dbReference type="ARBA" id="ARBA00011900"/>
    </source>
</evidence>
<dbReference type="InterPro" id="IPR023095">
    <property type="entry name" value="Ade_MeTrfase_dom_2"/>
</dbReference>
<sequence>MIVPPIKSQGIKTKLVPWILDVIDKSGIDPINSNWVEPFFGTGVVGFNSPLSGKHIVGDTNPHIINFYNKVKEGVISGYTMRQYLEKEGKFLETSDENGYVHFREVRDRFNTNFDPFDFIFLSRAGFNGMMRFNRHGKWNVPFCKKPERFAPAYITKICNQIDNVASVIRKKEWVFRNQTFLDTILLARENDIIYCDPPYFGRYVDYYNGWTEDDEFALYEALCNTKAKFILSTWHHNEFRENNMIKKLWSRFNVETKEHFYHGGGYVENRHAMTEALIFNFDLQSCRCIKQPIVQPSLFDMKSFI</sequence>
<name>A0A413UYG9_BACSE</name>
<dbReference type="PIRSF" id="PIRSF000398">
    <property type="entry name" value="M_m6A_EcoRV"/>
    <property type="match status" value="1"/>
</dbReference>
<comment type="caution">
    <text evidence="9">The sequence shown here is derived from an EMBL/GenBank/DDBJ whole genome shotgun (WGS) entry which is preliminary data.</text>
</comment>
<reference evidence="8 11" key="2">
    <citation type="journal article" date="2019" name="Nat. Med.">
        <title>A library of human gut bacterial isolates paired with longitudinal multiomics data enables mechanistic microbiome research.</title>
        <authorList>
            <person name="Poyet M."/>
            <person name="Groussin M."/>
            <person name="Gibbons S.M."/>
            <person name="Avila-Pacheco J."/>
            <person name="Jiang X."/>
            <person name="Kearney S.M."/>
            <person name="Perrotta A.R."/>
            <person name="Berdy B."/>
            <person name="Zhao S."/>
            <person name="Lieberman T.D."/>
            <person name="Swanson P.K."/>
            <person name="Smith M."/>
            <person name="Roesemann S."/>
            <person name="Alexander J.E."/>
            <person name="Rich S.A."/>
            <person name="Livny J."/>
            <person name="Vlamakis H."/>
            <person name="Clish C."/>
            <person name="Bullock K."/>
            <person name="Deik A."/>
            <person name="Scott J."/>
            <person name="Pierce K.A."/>
            <person name="Xavier R.J."/>
            <person name="Alm E.J."/>
        </authorList>
    </citation>
    <scope>NUCLEOTIDE SEQUENCE [LARGE SCALE GENOMIC DNA]</scope>
    <source>
        <strain evidence="8 11">BIOML-A2</strain>
    </source>
</reference>
<comment type="catalytic activity">
    <reaction evidence="6 7">
        <text>a 2'-deoxyadenosine in DNA + S-adenosyl-L-methionine = an N(6)-methyl-2'-deoxyadenosine in DNA + S-adenosyl-L-homocysteine + H(+)</text>
        <dbReference type="Rhea" id="RHEA:15197"/>
        <dbReference type="Rhea" id="RHEA-COMP:12418"/>
        <dbReference type="Rhea" id="RHEA-COMP:12419"/>
        <dbReference type="ChEBI" id="CHEBI:15378"/>
        <dbReference type="ChEBI" id="CHEBI:57856"/>
        <dbReference type="ChEBI" id="CHEBI:59789"/>
        <dbReference type="ChEBI" id="CHEBI:90615"/>
        <dbReference type="ChEBI" id="CHEBI:90616"/>
        <dbReference type="EC" id="2.1.1.72"/>
    </reaction>
</comment>
<evidence type="ECO:0000313" key="8">
    <source>
        <dbReference type="EMBL" id="KAB5328218.1"/>
    </source>
</evidence>
<evidence type="ECO:0000256" key="4">
    <source>
        <dbReference type="ARBA" id="ARBA00022679"/>
    </source>
</evidence>
<protein>
    <recommendedName>
        <fullName evidence="2 7">Site-specific DNA-methyltransferase (adenine-specific)</fullName>
        <ecNumber evidence="2 7">2.1.1.72</ecNumber>
    </recommendedName>
</protein>
<dbReference type="RefSeq" id="WP_117907531.1">
    <property type="nucleotide sequence ID" value="NZ_AP031449.1"/>
</dbReference>
<dbReference type="AlphaFoldDB" id="A0A413UYG9"/>
<dbReference type="PANTHER" id="PTHR30481">
    <property type="entry name" value="DNA ADENINE METHYLASE"/>
    <property type="match status" value="1"/>
</dbReference>
<dbReference type="Gene3D" id="3.40.50.150">
    <property type="entry name" value="Vaccinia Virus protein VP39"/>
    <property type="match status" value="1"/>
</dbReference>
<dbReference type="SUPFAM" id="SSF53335">
    <property type="entry name" value="S-adenosyl-L-methionine-dependent methyltransferases"/>
    <property type="match status" value="1"/>
</dbReference>
<dbReference type="GO" id="GO:0006298">
    <property type="term" value="P:mismatch repair"/>
    <property type="evidence" value="ECO:0007669"/>
    <property type="project" value="TreeGrafter"/>
</dbReference>
<dbReference type="PRINTS" id="PR00505">
    <property type="entry name" value="D12N6MTFRASE"/>
</dbReference>
<evidence type="ECO:0000313" key="9">
    <source>
        <dbReference type="EMBL" id="RHB25894.1"/>
    </source>
</evidence>
<evidence type="ECO:0000256" key="1">
    <source>
        <dbReference type="ARBA" id="ARBA00006594"/>
    </source>
</evidence>
<comment type="similarity">
    <text evidence="1 7">Belongs to the N(4)/N(6)-methyltransferase family.</text>
</comment>
<accession>A0A413UYG9</accession>
<dbReference type="Gene3D" id="1.10.1020.10">
    <property type="entry name" value="Adenine-specific Methyltransferase, Domain 2"/>
    <property type="match status" value="1"/>
</dbReference>
<dbReference type="Proteomes" id="UP000431177">
    <property type="component" value="Unassembled WGS sequence"/>
</dbReference>
<dbReference type="GO" id="GO:0043565">
    <property type="term" value="F:sequence-specific DNA binding"/>
    <property type="evidence" value="ECO:0007669"/>
    <property type="project" value="TreeGrafter"/>
</dbReference>
<dbReference type="Pfam" id="PF02086">
    <property type="entry name" value="MethyltransfD12"/>
    <property type="match status" value="1"/>
</dbReference>
<organism evidence="9 10">
    <name type="scientific">Bacteroides stercoris</name>
    <dbReference type="NCBI Taxonomy" id="46506"/>
    <lineage>
        <taxon>Bacteria</taxon>
        <taxon>Pseudomonadati</taxon>
        <taxon>Bacteroidota</taxon>
        <taxon>Bacteroidia</taxon>
        <taxon>Bacteroidales</taxon>
        <taxon>Bacteroidaceae</taxon>
        <taxon>Bacteroides</taxon>
    </lineage>
</organism>
<dbReference type="PROSITE" id="PS00092">
    <property type="entry name" value="N6_MTASE"/>
    <property type="match status" value="1"/>
</dbReference>
<dbReference type="Proteomes" id="UP000283482">
    <property type="component" value="Unassembled WGS sequence"/>
</dbReference>
<dbReference type="InterPro" id="IPR029063">
    <property type="entry name" value="SAM-dependent_MTases_sf"/>
</dbReference>
<dbReference type="GO" id="GO:1904047">
    <property type="term" value="F:S-adenosyl-L-methionine binding"/>
    <property type="evidence" value="ECO:0007669"/>
    <property type="project" value="TreeGrafter"/>
</dbReference>
<dbReference type="GO" id="GO:0009007">
    <property type="term" value="F:site-specific DNA-methyltransferase (adenine-specific) activity"/>
    <property type="evidence" value="ECO:0007669"/>
    <property type="project" value="UniProtKB-UniRule"/>
</dbReference>
<reference evidence="9 10" key="1">
    <citation type="submission" date="2018-08" db="EMBL/GenBank/DDBJ databases">
        <title>A genome reference for cultivated species of the human gut microbiota.</title>
        <authorList>
            <person name="Zou Y."/>
            <person name="Xue W."/>
            <person name="Luo G."/>
        </authorList>
    </citation>
    <scope>NUCLEOTIDE SEQUENCE [LARGE SCALE GENOMIC DNA]</scope>
    <source>
        <strain evidence="9 10">AM40-34</strain>
    </source>
</reference>
<dbReference type="InterPro" id="IPR012263">
    <property type="entry name" value="M_m6A_EcoRV"/>
</dbReference>
<gene>
    <name evidence="9" type="ORF">DW889_13930</name>
    <name evidence="8" type="ORF">F9950_07750</name>
</gene>
<keyword evidence="3 7" id="KW-0489">Methyltransferase</keyword>
<evidence type="ECO:0000256" key="6">
    <source>
        <dbReference type="ARBA" id="ARBA00047942"/>
    </source>
</evidence>
<evidence type="ECO:0000256" key="3">
    <source>
        <dbReference type="ARBA" id="ARBA00022603"/>
    </source>
</evidence>
<evidence type="ECO:0000313" key="10">
    <source>
        <dbReference type="Proteomes" id="UP000283482"/>
    </source>
</evidence>
<keyword evidence="5 7" id="KW-0949">S-adenosyl-L-methionine</keyword>
<evidence type="ECO:0000313" key="11">
    <source>
        <dbReference type="Proteomes" id="UP000431177"/>
    </source>
</evidence>
<keyword evidence="4 7" id="KW-0808">Transferase</keyword>
<dbReference type="EC" id="2.1.1.72" evidence="2 7"/>
<dbReference type="InterPro" id="IPR012327">
    <property type="entry name" value="MeTrfase_D12"/>
</dbReference>
<dbReference type="InterPro" id="IPR002052">
    <property type="entry name" value="DNA_methylase_N6_adenine_CS"/>
</dbReference>
<dbReference type="GO" id="GO:0032259">
    <property type="term" value="P:methylation"/>
    <property type="evidence" value="ECO:0007669"/>
    <property type="project" value="UniProtKB-KW"/>
</dbReference>
<evidence type="ECO:0000256" key="5">
    <source>
        <dbReference type="ARBA" id="ARBA00022691"/>
    </source>
</evidence>